<dbReference type="Gene3D" id="3.40.50.1820">
    <property type="entry name" value="alpha/beta hydrolase"/>
    <property type="match status" value="1"/>
</dbReference>
<evidence type="ECO:0000313" key="5">
    <source>
        <dbReference type="EMBL" id="WDF66800.1"/>
    </source>
</evidence>
<reference evidence="5 6" key="1">
    <citation type="submission" date="2023-02" db="EMBL/GenBank/DDBJ databases">
        <title>Genome sequence of Sphingobacterium sp. KACC 22765.</title>
        <authorList>
            <person name="Kim S."/>
            <person name="Heo J."/>
            <person name="Kwon S.-W."/>
        </authorList>
    </citation>
    <scope>NUCLEOTIDE SEQUENCE [LARGE SCALE GENOMIC DNA]</scope>
    <source>
        <strain evidence="5 6">KACC 22765</strain>
    </source>
</reference>
<dbReference type="InterPro" id="IPR000073">
    <property type="entry name" value="AB_hydrolase_1"/>
</dbReference>
<dbReference type="InterPro" id="IPR050266">
    <property type="entry name" value="AB_hydrolase_sf"/>
</dbReference>
<organism evidence="5 6">
    <name type="scientific">Sphingobacterium oryzagri</name>
    <dbReference type="NCBI Taxonomy" id="3025669"/>
    <lineage>
        <taxon>Bacteria</taxon>
        <taxon>Pseudomonadati</taxon>
        <taxon>Bacteroidota</taxon>
        <taxon>Sphingobacteriia</taxon>
        <taxon>Sphingobacteriales</taxon>
        <taxon>Sphingobacteriaceae</taxon>
        <taxon>Sphingobacterium</taxon>
    </lineage>
</organism>
<keyword evidence="3" id="KW-0732">Signal</keyword>
<dbReference type="PANTHER" id="PTHR43798:SF33">
    <property type="entry name" value="HYDROLASE, PUTATIVE (AFU_ORTHOLOGUE AFUA_2G14860)-RELATED"/>
    <property type="match status" value="1"/>
</dbReference>
<dbReference type="InterPro" id="IPR002410">
    <property type="entry name" value="Peptidase_S33"/>
</dbReference>
<dbReference type="GO" id="GO:0016787">
    <property type="term" value="F:hydrolase activity"/>
    <property type="evidence" value="ECO:0007669"/>
    <property type="project" value="UniProtKB-KW"/>
</dbReference>
<sequence>MKCFKYLLLLKVIVIGSHASAQNIYSKAYGNKSNPHVIFIHGGPRGNSTLFEGTTAQTLADKGFYVIVYDRLGEGRSADPNAKLTYEEAFEDLNTLITQYNLGKVNLIGHSFGGLVSTLYSKAYPEKVSNLILLGALFAQQESYLHILDSCMTKAVEINDLAVQEDISMVRSLDTNSADFRKRTYEIASSFGFFKMPKPTPAAKKLQEEYSQSIFAETNIRNDEAPILFYANETRLNIDTKRDLKDIKDQGVLISAIYGMQDGIFSSKQLQDMRNIVDDANFYAIDNCSHYPFVDQQKIMIDILKRVLR</sequence>
<dbReference type="PRINTS" id="PR00111">
    <property type="entry name" value="ABHYDROLASE"/>
</dbReference>
<feature type="signal peptide" evidence="3">
    <location>
        <begin position="1"/>
        <end position="21"/>
    </location>
</feature>
<proteinExistence type="inferred from homology"/>
<evidence type="ECO:0000256" key="1">
    <source>
        <dbReference type="ARBA" id="ARBA00010088"/>
    </source>
</evidence>
<evidence type="ECO:0000256" key="3">
    <source>
        <dbReference type="SAM" id="SignalP"/>
    </source>
</evidence>
<dbReference type="Pfam" id="PF00561">
    <property type="entry name" value="Abhydrolase_1"/>
    <property type="match status" value="1"/>
</dbReference>
<protein>
    <submittedName>
        <fullName evidence="5">Alpha/beta hydrolase</fullName>
    </submittedName>
</protein>
<dbReference type="SUPFAM" id="SSF53474">
    <property type="entry name" value="alpha/beta-Hydrolases"/>
    <property type="match status" value="1"/>
</dbReference>
<feature type="chain" id="PRO_5046919868" evidence="3">
    <location>
        <begin position="22"/>
        <end position="309"/>
    </location>
</feature>
<evidence type="ECO:0000313" key="6">
    <source>
        <dbReference type="Proteomes" id="UP001221558"/>
    </source>
</evidence>
<dbReference type="PANTHER" id="PTHR43798">
    <property type="entry name" value="MONOACYLGLYCEROL LIPASE"/>
    <property type="match status" value="1"/>
</dbReference>
<comment type="similarity">
    <text evidence="1">Belongs to the peptidase S33 family.</text>
</comment>
<feature type="domain" description="AB hydrolase-1" evidence="4">
    <location>
        <begin position="35"/>
        <end position="295"/>
    </location>
</feature>
<evidence type="ECO:0000256" key="2">
    <source>
        <dbReference type="ARBA" id="ARBA00022801"/>
    </source>
</evidence>
<keyword evidence="2 5" id="KW-0378">Hydrolase</keyword>
<gene>
    <name evidence="5" type="ORF">PQ465_10840</name>
</gene>
<accession>A0ABY7WBH6</accession>
<dbReference type="EMBL" id="CP117880">
    <property type="protein sequence ID" value="WDF66800.1"/>
    <property type="molecule type" value="Genomic_DNA"/>
</dbReference>
<dbReference type="PRINTS" id="PR00793">
    <property type="entry name" value="PROAMNOPTASE"/>
</dbReference>
<name>A0ABY7WBH6_9SPHI</name>
<dbReference type="RefSeq" id="WP_274265540.1">
    <property type="nucleotide sequence ID" value="NZ_CP117880.1"/>
</dbReference>
<keyword evidence="6" id="KW-1185">Reference proteome</keyword>
<dbReference type="InterPro" id="IPR029058">
    <property type="entry name" value="AB_hydrolase_fold"/>
</dbReference>
<evidence type="ECO:0000259" key="4">
    <source>
        <dbReference type="Pfam" id="PF00561"/>
    </source>
</evidence>
<dbReference type="Proteomes" id="UP001221558">
    <property type="component" value="Chromosome"/>
</dbReference>